<protein>
    <submittedName>
        <fullName evidence="1">Uncharacterized protein</fullName>
    </submittedName>
</protein>
<reference evidence="1 2" key="1">
    <citation type="journal article" date="2013" name="Curr. Biol.">
        <title>The Genome of the Foraminiferan Reticulomyxa filosa.</title>
        <authorList>
            <person name="Glockner G."/>
            <person name="Hulsmann N."/>
            <person name="Schleicher M."/>
            <person name="Noegel A.A."/>
            <person name="Eichinger L."/>
            <person name="Gallinger C."/>
            <person name="Pawlowski J."/>
            <person name="Sierra R."/>
            <person name="Euteneuer U."/>
            <person name="Pillet L."/>
            <person name="Moustafa A."/>
            <person name="Platzer M."/>
            <person name="Groth M."/>
            <person name="Szafranski K."/>
            <person name="Schliwa M."/>
        </authorList>
    </citation>
    <scope>NUCLEOTIDE SEQUENCE [LARGE SCALE GENOMIC DNA]</scope>
</reference>
<proteinExistence type="predicted"/>
<accession>X6MXZ4</accession>
<dbReference type="InterPro" id="IPR000463">
    <property type="entry name" value="Fatty_acid-bd"/>
</dbReference>
<gene>
    <name evidence="1" type="ORF">RFI_18537</name>
</gene>
<sequence length="190" mass="21896">MTQVAESEVKEEASPFTGQFELETTENFDEFMEKGEQMGWVMRKLASVSGETIRAYHDPATNAWKAHATSLAGEMVFSTVLDPNKEFFFTTYTGEQTKSKAYFKPDTSNKVVLEEHTRFELKPPKFHIIEKFFEDEKLILKFTANNVSMKRKFKRISKEPGFSPKILQKFQEIEKAAEKKPLEGDSKETS</sequence>
<dbReference type="Gene3D" id="2.40.128.20">
    <property type="match status" value="1"/>
</dbReference>
<dbReference type="PRINTS" id="PR00178">
    <property type="entry name" value="FATTYACIDBP"/>
</dbReference>
<dbReference type="GO" id="GO:0008289">
    <property type="term" value="F:lipid binding"/>
    <property type="evidence" value="ECO:0007669"/>
    <property type="project" value="InterPro"/>
</dbReference>
<dbReference type="AlphaFoldDB" id="X6MXZ4"/>
<name>X6MXZ4_RETFI</name>
<dbReference type="OrthoDB" id="412780at2759"/>
<evidence type="ECO:0000313" key="1">
    <source>
        <dbReference type="EMBL" id="ETO18716.1"/>
    </source>
</evidence>
<organism evidence="1 2">
    <name type="scientific">Reticulomyxa filosa</name>
    <dbReference type="NCBI Taxonomy" id="46433"/>
    <lineage>
        <taxon>Eukaryota</taxon>
        <taxon>Sar</taxon>
        <taxon>Rhizaria</taxon>
        <taxon>Retaria</taxon>
        <taxon>Foraminifera</taxon>
        <taxon>Monothalamids</taxon>
        <taxon>Reticulomyxidae</taxon>
        <taxon>Reticulomyxa</taxon>
    </lineage>
</organism>
<dbReference type="InterPro" id="IPR012674">
    <property type="entry name" value="Calycin"/>
</dbReference>
<dbReference type="SUPFAM" id="SSF50814">
    <property type="entry name" value="Lipocalins"/>
    <property type="match status" value="1"/>
</dbReference>
<dbReference type="Proteomes" id="UP000023152">
    <property type="component" value="Unassembled WGS sequence"/>
</dbReference>
<comment type="caution">
    <text evidence="1">The sequence shown here is derived from an EMBL/GenBank/DDBJ whole genome shotgun (WGS) entry which is preliminary data.</text>
</comment>
<dbReference type="EMBL" id="ASPP01014519">
    <property type="protein sequence ID" value="ETO18716.1"/>
    <property type="molecule type" value="Genomic_DNA"/>
</dbReference>
<keyword evidence="2" id="KW-1185">Reference proteome</keyword>
<evidence type="ECO:0000313" key="2">
    <source>
        <dbReference type="Proteomes" id="UP000023152"/>
    </source>
</evidence>